<evidence type="ECO:0000256" key="1">
    <source>
        <dbReference type="SAM" id="MobiDB-lite"/>
    </source>
</evidence>
<gene>
    <name evidence="3" type="ORF">CSW45_00985</name>
</gene>
<evidence type="ECO:0000313" key="4">
    <source>
        <dbReference type="Proteomes" id="UP000286910"/>
    </source>
</evidence>
<dbReference type="EMBL" id="PELR01000021">
    <property type="protein sequence ID" value="RTH07020.1"/>
    <property type="molecule type" value="Genomic_DNA"/>
</dbReference>
<evidence type="ECO:0000313" key="3">
    <source>
        <dbReference type="EMBL" id="RTH07020.1"/>
    </source>
</evidence>
<dbReference type="RefSeq" id="WP_126177517.1">
    <property type="nucleotide sequence ID" value="NZ_PELN01000030.1"/>
</dbReference>
<keyword evidence="2" id="KW-0732">Signal</keyword>
<dbReference type="Proteomes" id="UP000286910">
    <property type="component" value="Unassembled WGS sequence"/>
</dbReference>
<accession>A0A430RGG0</accession>
<protein>
    <submittedName>
        <fullName evidence="3">Uncharacterized protein</fullName>
    </submittedName>
</protein>
<dbReference type="AlphaFoldDB" id="A0A430RGG0"/>
<organism evidence="3 4">
    <name type="scientific">Thermus scotoductus</name>
    <dbReference type="NCBI Taxonomy" id="37636"/>
    <lineage>
        <taxon>Bacteria</taxon>
        <taxon>Thermotogati</taxon>
        <taxon>Deinococcota</taxon>
        <taxon>Deinococci</taxon>
        <taxon>Thermales</taxon>
        <taxon>Thermaceae</taxon>
        <taxon>Thermus</taxon>
    </lineage>
</organism>
<reference evidence="3 4" key="1">
    <citation type="journal article" date="2019" name="Extremophiles">
        <title>Biogeography of thermophiles and predominance of Thermus scotoductus in domestic water heaters.</title>
        <authorList>
            <person name="Wilpiszeski R.L."/>
            <person name="Zhang Z."/>
            <person name="House C.H."/>
        </authorList>
    </citation>
    <scope>NUCLEOTIDE SEQUENCE [LARGE SCALE GENOMIC DNA]</scope>
    <source>
        <strain evidence="3 4">32_S32</strain>
    </source>
</reference>
<comment type="caution">
    <text evidence="3">The sequence shown here is derived from an EMBL/GenBank/DDBJ whole genome shotgun (WGS) entry which is preliminary data.</text>
</comment>
<proteinExistence type="predicted"/>
<feature type="region of interest" description="Disordered" evidence="1">
    <location>
        <begin position="120"/>
        <end position="143"/>
    </location>
</feature>
<sequence length="143" mass="15174">MKRMVWLLAASALALASPAKEGKISVSAIFPPKVLPPQTVLLVEDTKGLALWESGKGLAPGAEVLQKAAYVVFKLPKATYRYPVVKPAMSLEGLEVKVGQKVYTLGTLLKNRGVTVTKDGNLSFSKPAKAKTTPTPGMGTKKP</sequence>
<feature type="chain" id="PRO_5019007863" evidence="2">
    <location>
        <begin position="20"/>
        <end position="143"/>
    </location>
</feature>
<feature type="compositionally biased region" description="Low complexity" evidence="1">
    <location>
        <begin position="130"/>
        <end position="143"/>
    </location>
</feature>
<name>A0A430RGG0_THESC</name>
<feature type="signal peptide" evidence="2">
    <location>
        <begin position="1"/>
        <end position="19"/>
    </location>
</feature>
<evidence type="ECO:0000256" key="2">
    <source>
        <dbReference type="SAM" id="SignalP"/>
    </source>
</evidence>